<sequence>MKILIDEKQYLEVMKLLNIITRENKKYLSLMKQLDKSKKNNIRKRLIAAVEKWVECEVTGDEAMAQIIELLEIKLTN</sequence>
<accession>A0A093Y8B3</accession>
<dbReference type="PATRIC" id="fig|1491.408.peg.52"/>
<evidence type="ECO:0000313" key="1">
    <source>
        <dbReference type="EMBL" id="AIW55034.1"/>
    </source>
</evidence>
<dbReference type="AlphaFoldDB" id="A0A093Y8B3"/>
<keyword evidence="1" id="KW-0614">Plasmid</keyword>
<organism evidence="1">
    <name type="scientific">Clostridium botulinum</name>
    <dbReference type="NCBI Taxonomy" id="1491"/>
    <lineage>
        <taxon>Bacteria</taxon>
        <taxon>Bacillati</taxon>
        <taxon>Bacillota</taxon>
        <taxon>Clostridia</taxon>
        <taxon>Eubacteriales</taxon>
        <taxon>Clostridiaceae</taxon>
        <taxon>Clostridium</taxon>
    </lineage>
</organism>
<proteinExistence type="predicted"/>
<dbReference type="EMBL" id="KJ776585">
    <property type="protein sequence ID" value="AIW55034.1"/>
    <property type="molecule type" value="Genomic_DNA"/>
</dbReference>
<reference evidence="1" key="1">
    <citation type="journal article" date="2014" name="Genome Biol. Evol.">
        <title>Three classes of plasmid (47-63 kb) carry the type B neurotoxin gene cluster of group II Clostridium botulinum.</title>
        <authorList>
            <person name="Carter A.T."/>
            <person name="Austin J.W."/>
            <person name="Weedmark K.A."/>
            <person name="Corbett C."/>
            <person name="Peck M.W."/>
        </authorList>
    </citation>
    <scope>NUCLEOTIDE SEQUENCE</scope>
    <source>
        <strain evidence="1">DB2</strain>
        <plasmid evidence="1">pDB2</plasmid>
    </source>
</reference>
<name>A0A093Y8B3_CLOBO</name>
<geneLocation type="plasmid" evidence="1">
    <name>pDB2</name>
</geneLocation>
<protein>
    <submittedName>
        <fullName evidence="1">Uncharacterized protein</fullName>
    </submittedName>
</protein>
<dbReference type="RefSeq" id="WP_035784594.1">
    <property type="nucleotide sequence ID" value="NZ_KJ776579.1"/>
</dbReference>